<comment type="caution">
    <text evidence="1">The sequence shown here is derived from an EMBL/GenBank/DDBJ whole genome shotgun (WGS) entry which is preliminary data.</text>
</comment>
<sequence length="204" mass="22609">MVKRIICVTDGDGVAVKAVTAATRALGLGCVLQSAGNPTDCTYDQLLENVMNSQYEVTVILFDDAGQPYEGRGEEYMIRLTYEHEIKIIGALAVASAERSGDWTKVDISIDRYKHLSEWGVDKEGFPDIEENRIHGDTVYSLDQLQIPYIVGIGDLGKMGGRDDPKRGSPVTQTALQLILKRGDTNVKNDRALRENVNTKYKKE</sequence>
<keyword evidence="2" id="KW-1185">Reference proteome</keyword>
<dbReference type="EMBL" id="JACHHJ010000001">
    <property type="protein sequence ID" value="MBB6448977.1"/>
    <property type="molecule type" value="Genomic_DNA"/>
</dbReference>
<accession>A0A841PJD2</accession>
<gene>
    <name evidence="1" type="ORF">HNR44_000926</name>
</gene>
<dbReference type="InterPro" id="IPR025914">
    <property type="entry name" value="SpoVAE"/>
</dbReference>
<organism evidence="1 2">
    <name type="scientific">Geomicrobium halophilum</name>
    <dbReference type="NCBI Taxonomy" id="549000"/>
    <lineage>
        <taxon>Bacteria</taxon>
        <taxon>Bacillati</taxon>
        <taxon>Bacillota</taxon>
        <taxon>Bacilli</taxon>
        <taxon>Bacillales</taxon>
        <taxon>Geomicrobium</taxon>
    </lineage>
</organism>
<reference evidence="1 2" key="1">
    <citation type="submission" date="2020-08" db="EMBL/GenBank/DDBJ databases">
        <title>Genomic Encyclopedia of Type Strains, Phase IV (KMG-IV): sequencing the most valuable type-strain genomes for metagenomic binning, comparative biology and taxonomic classification.</title>
        <authorList>
            <person name="Goeker M."/>
        </authorList>
    </citation>
    <scope>NUCLEOTIDE SEQUENCE [LARGE SCALE GENOMIC DNA]</scope>
    <source>
        <strain evidence="1 2">DSM 21769</strain>
    </source>
</reference>
<proteinExistence type="predicted"/>
<dbReference type="RefSeq" id="WP_184402913.1">
    <property type="nucleotide sequence ID" value="NZ_JACHHJ010000001.1"/>
</dbReference>
<evidence type="ECO:0000313" key="1">
    <source>
        <dbReference type="EMBL" id="MBB6448977.1"/>
    </source>
</evidence>
<evidence type="ECO:0000313" key="2">
    <source>
        <dbReference type="Proteomes" id="UP000568839"/>
    </source>
</evidence>
<protein>
    <submittedName>
        <fullName evidence="1">Stage V sporulation protein AE</fullName>
    </submittedName>
</protein>
<dbReference type="Pfam" id="PF14097">
    <property type="entry name" value="SpoVAE"/>
    <property type="match status" value="1"/>
</dbReference>
<name>A0A841PJD2_9BACL</name>
<dbReference type="AlphaFoldDB" id="A0A841PJD2"/>
<dbReference type="Proteomes" id="UP000568839">
    <property type="component" value="Unassembled WGS sequence"/>
</dbReference>